<proteinExistence type="inferred from homology"/>
<name>A0ABS5RBU2_9HYPH</name>
<feature type="region of interest" description="Disordered" evidence="12">
    <location>
        <begin position="472"/>
        <end position="520"/>
    </location>
</feature>
<dbReference type="EMBL" id="JAHCQH010000023">
    <property type="protein sequence ID" value="MBS9479133.1"/>
    <property type="molecule type" value="Genomic_DNA"/>
</dbReference>
<reference evidence="13" key="1">
    <citation type="submission" date="2021-05" db="EMBL/GenBank/DDBJ databases">
        <authorList>
            <person name="Sun Q."/>
            <person name="Inoue M."/>
        </authorList>
    </citation>
    <scope>NUCLEOTIDE SEQUENCE</scope>
    <source>
        <strain evidence="13">VKM B-3255</strain>
    </source>
</reference>
<dbReference type="Proteomes" id="UP001166585">
    <property type="component" value="Unassembled WGS sequence"/>
</dbReference>
<feature type="compositionally biased region" description="Low complexity" evidence="12">
    <location>
        <begin position="473"/>
        <end position="504"/>
    </location>
</feature>
<keyword evidence="14" id="KW-1185">Reference proteome</keyword>
<keyword evidence="8" id="KW-0482">Metalloprotease</keyword>
<evidence type="ECO:0000256" key="2">
    <source>
        <dbReference type="ARBA" id="ARBA00004776"/>
    </source>
</evidence>
<evidence type="ECO:0000256" key="4">
    <source>
        <dbReference type="ARBA" id="ARBA00022723"/>
    </source>
</evidence>
<keyword evidence="5" id="KW-0732">Signal</keyword>
<comment type="cofactor">
    <cofactor evidence="1">
        <name>Zn(2+)</name>
        <dbReference type="ChEBI" id="CHEBI:29105"/>
    </cofactor>
</comment>
<dbReference type="SUPFAM" id="SSF55166">
    <property type="entry name" value="Hedgehog/DD-peptidase"/>
    <property type="match status" value="1"/>
</dbReference>
<organism evidence="13 14">
    <name type="scientific">Ancylobacter radicis</name>
    <dbReference type="NCBI Taxonomy" id="2836179"/>
    <lineage>
        <taxon>Bacteria</taxon>
        <taxon>Pseudomonadati</taxon>
        <taxon>Pseudomonadota</taxon>
        <taxon>Alphaproteobacteria</taxon>
        <taxon>Hyphomicrobiales</taxon>
        <taxon>Xanthobacteraceae</taxon>
        <taxon>Ancylobacter</taxon>
    </lineage>
</organism>
<accession>A0ABS5RBU2</accession>
<comment type="caution">
    <text evidence="13">The sequence shown here is derived from an EMBL/GenBank/DDBJ whole genome shotgun (WGS) entry which is preliminary data.</text>
</comment>
<dbReference type="PANTHER" id="PTHR37425">
    <property type="match status" value="1"/>
</dbReference>
<dbReference type="PANTHER" id="PTHR37425:SF1">
    <property type="entry name" value="OUTER MEMBRANE PROTEIN"/>
    <property type="match status" value="1"/>
</dbReference>
<keyword evidence="3" id="KW-0645">Protease</keyword>
<protein>
    <recommendedName>
        <fullName evidence="11">Murein endopeptidase K</fullName>
    </recommendedName>
</protein>
<keyword evidence="9" id="KW-0961">Cell wall biogenesis/degradation</keyword>
<evidence type="ECO:0000256" key="3">
    <source>
        <dbReference type="ARBA" id="ARBA00022670"/>
    </source>
</evidence>
<evidence type="ECO:0000256" key="7">
    <source>
        <dbReference type="ARBA" id="ARBA00022833"/>
    </source>
</evidence>
<dbReference type="Gene3D" id="3.30.1380.10">
    <property type="match status" value="1"/>
</dbReference>
<evidence type="ECO:0000313" key="14">
    <source>
        <dbReference type="Proteomes" id="UP001166585"/>
    </source>
</evidence>
<evidence type="ECO:0000256" key="9">
    <source>
        <dbReference type="ARBA" id="ARBA00023316"/>
    </source>
</evidence>
<keyword evidence="4" id="KW-0479">Metal-binding</keyword>
<keyword evidence="7" id="KW-0862">Zinc</keyword>
<comment type="similarity">
    <text evidence="10">Belongs to the peptidase M15 family.</text>
</comment>
<evidence type="ECO:0000256" key="8">
    <source>
        <dbReference type="ARBA" id="ARBA00023049"/>
    </source>
</evidence>
<comment type="pathway">
    <text evidence="2">Cell wall biogenesis; cell wall polysaccharide biosynthesis.</text>
</comment>
<dbReference type="InterPro" id="IPR010275">
    <property type="entry name" value="MepK"/>
</dbReference>
<dbReference type="Pfam" id="PF05951">
    <property type="entry name" value="Peptidase_M15_2"/>
    <property type="match status" value="1"/>
</dbReference>
<gene>
    <name evidence="13" type="ORF">KIP89_18655</name>
</gene>
<dbReference type="CDD" id="cd14844">
    <property type="entry name" value="Zn-DD-carboxypeptidase_like"/>
    <property type="match status" value="1"/>
</dbReference>
<sequence length="602" mass="61565">MSGPVDPDRVVSRKRFLSGFGYGYVRISSVFRSHRVAKWGAVKVAALAAFVTFGSADMLQNAVANGDTRTLTLHHVHSGASATVTFKRNGRYDPAALKQLNVLLQDWRRKESTNMDPRLFDIIWEVYRESGATQPIQVIGGYRSPATNAMLRQRSRGVAKTSLHMQGKAMDFYIPGVPLAKIREAGLRLERGGVGFYPTSGSPFVHMDTGGIRHWPRMTRPELARVFPDGKTVHVPADGKPMAGYALALAEVESRGSEPGGAGAAFAGLSGGNDPKRPGAGGKNIFAALFGKDDEEEADTAPAAAPARATTVAARAPAATPAAAADDDEAPVVVAAAPAAAPAPAMVPVPVPHPLGRTVVAAAPSPAPQTLAAQTLTAQTIAPPTPPAGAQSLAALAAAVPLPAPRHQAPAEAASVVVASAGPLAPLPPARPNEAGARAGTGGLPEIIVNGTQGGAPALAYASAAGDIFPSERLQPGRAPAAGAAPSLPSAAAKAATPTAQPAAVAHNAQPSRPGTAAHAAEMQAEIRRLFSGPTVARNVVLRTPELRRFAAFVAPPRQVVATGFSKDQPAGPPTAHFTGAAIVAVPVVAMVSGPAPLKKPL</sequence>
<dbReference type="InterPro" id="IPR009045">
    <property type="entry name" value="Zn_M74/Hedgehog-like"/>
</dbReference>
<evidence type="ECO:0000256" key="12">
    <source>
        <dbReference type="SAM" id="MobiDB-lite"/>
    </source>
</evidence>
<keyword evidence="6" id="KW-0378">Hydrolase</keyword>
<evidence type="ECO:0000313" key="13">
    <source>
        <dbReference type="EMBL" id="MBS9479133.1"/>
    </source>
</evidence>
<evidence type="ECO:0000256" key="11">
    <source>
        <dbReference type="ARBA" id="ARBA00093666"/>
    </source>
</evidence>
<evidence type="ECO:0000256" key="6">
    <source>
        <dbReference type="ARBA" id="ARBA00022801"/>
    </source>
</evidence>
<evidence type="ECO:0000256" key="1">
    <source>
        <dbReference type="ARBA" id="ARBA00001947"/>
    </source>
</evidence>
<evidence type="ECO:0000256" key="5">
    <source>
        <dbReference type="ARBA" id="ARBA00022729"/>
    </source>
</evidence>
<evidence type="ECO:0000256" key="10">
    <source>
        <dbReference type="ARBA" id="ARBA00093448"/>
    </source>
</evidence>